<gene>
    <name evidence="3" type="ORF">UCDDA912_g04505</name>
</gene>
<dbReference type="PROSITE" id="PS50948">
    <property type="entry name" value="PAN"/>
    <property type="match status" value="1"/>
</dbReference>
<dbReference type="SUPFAM" id="SSF57414">
    <property type="entry name" value="Hairpin loop containing domain-like"/>
    <property type="match status" value="1"/>
</dbReference>
<keyword evidence="4" id="KW-1185">Reference proteome</keyword>
<feature type="domain" description="Apple" evidence="2">
    <location>
        <begin position="28"/>
        <end position="99"/>
    </location>
</feature>
<protein>
    <recommendedName>
        <fullName evidence="2">Apple domain-containing protein</fullName>
    </recommendedName>
</protein>
<dbReference type="EMBL" id="LCUC01000155">
    <property type="protein sequence ID" value="KKY35544.1"/>
    <property type="molecule type" value="Genomic_DNA"/>
</dbReference>
<feature type="signal peptide" evidence="1">
    <location>
        <begin position="1"/>
        <end position="19"/>
    </location>
</feature>
<dbReference type="Pfam" id="PF14295">
    <property type="entry name" value="PAN_4"/>
    <property type="match status" value="1"/>
</dbReference>
<dbReference type="InterPro" id="IPR003609">
    <property type="entry name" value="Pan_app"/>
</dbReference>
<reference evidence="3 4" key="1">
    <citation type="submission" date="2015-05" db="EMBL/GenBank/DDBJ databases">
        <title>Distinctive expansion of gene families associated with plant cell wall degradation and secondary metabolism in the genomes of grapevine trunk pathogens.</title>
        <authorList>
            <person name="Lawrence D.P."/>
            <person name="Travadon R."/>
            <person name="Rolshausen P.E."/>
            <person name="Baumgartner K."/>
        </authorList>
    </citation>
    <scope>NUCLEOTIDE SEQUENCE [LARGE SCALE GENOMIC DNA]</scope>
    <source>
        <strain evidence="3">DA912</strain>
    </source>
</reference>
<evidence type="ECO:0000313" key="3">
    <source>
        <dbReference type="EMBL" id="KKY35544.1"/>
    </source>
</evidence>
<dbReference type="Gene3D" id="3.50.4.10">
    <property type="entry name" value="Hepatocyte Growth Factor"/>
    <property type="match status" value="1"/>
</dbReference>
<keyword evidence="1" id="KW-0732">Signal</keyword>
<name>A0A0G2FNE9_9PEZI</name>
<accession>A0A0G2FNE9</accession>
<reference evidence="3 4" key="2">
    <citation type="submission" date="2015-05" db="EMBL/GenBank/DDBJ databases">
        <authorList>
            <person name="Morales-Cruz A."/>
            <person name="Amrine K.C."/>
            <person name="Cantu D."/>
        </authorList>
    </citation>
    <scope>NUCLEOTIDE SEQUENCE [LARGE SCALE GENOMIC DNA]</scope>
    <source>
        <strain evidence="3">DA912</strain>
    </source>
</reference>
<comment type="caution">
    <text evidence="3">The sequence shown here is derived from an EMBL/GenBank/DDBJ whole genome shotgun (WGS) entry which is preliminary data.</text>
</comment>
<sequence length="149" mass="15475">MPSIQNIVILAAMASSALASPLLARDSCNVTPSASGSQTPISEPSVTTAELCKEECEANTSCKSFVFGLPEGATSPTCKLYSVSASQVPTQETNLNDDCLALCKQTTGCESVEFGTFNGATECRLFDVPASQLPAATNGQSFVAYDKSC</sequence>
<dbReference type="AlphaFoldDB" id="A0A0G2FNE9"/>
<dbReference type="Proteomes" id="UP000034680">
    <property type="component" value="Unassembled WGS sequence"/>
</dbReference>
<evidence type="ECO:0000256" key="1">
    <source>
        <dbReference type="SAM" id="SignalP"/>
    </source>
</evidence>
<evidence type="ECO:0000313" key="4">
    <source>
        <dbReference type="Proteomes" id="UP000034680"/>
    </source>
</evidence>
<organism evidence="3 4">
    <name type="scientific">Diaporthe ampelina</name>
    <dbReference type="NCBI Taxonomy" id="1214573"/>
    <lineage>
        <taxon>Eukaryota</taxon>
        <taxon>Fungi</taxon>
        <taxon>Dikarya</taxon>
        <taxon>Ascomycota</taxon>
        <taxon>Pezizomycotina</taxon>
        <taxon>Sordariomycetes</taxon>
        <taxon>Sordariomycetidae</taxon>
        <taxon>Diaporthales</taxon>
        <taxon>Diaporthaceae</taxon>
        <taxon>Diaporthe</taxon>
    </lineage>
</organism>
<evidence type="ECO:0000259" key="2">
    <source>
        <dbReference type="PROSITE" id="PS50948"/>
    </source>
</evidence>
<dbReference type="OrthoDB" id="3793367at2759"/>
<dbReference type="Pfam" id="PF00024">
    <property type="entry name" value="PAN_1"/>
    <property type="match status" value="1"/>
</dbReference>
<proteinExistence type="predicted"/>
<feature type="chain" id="PRO_5002544097" description="Apple domain-containing protein" evidence="1">
    <location>
        <begin position="20"/>
        <end position="149"/>
    </location>
</feature>